<comment type="similarity">
    <text evidence="1">Belongs to the short-chain dehydrogenases/reductases (SDR) family.</text>
</comment>
<gene>
    <name evidence="4" type="primary">fabG</name>
    <name evidence="5" type="ORF">A7312_08455</name>
    <name evidence="4" type="ORF">QDS18_00340</name>
</gene>
<dbReference type="PRINTS" id="PR00081">
    <property type="entry name" value="GDHRDH"/>
</dbReference>
<dbReference type="InterPro" id="IPR002347">
    <property type="entry name" value="SDR_fam"/>
</dbReference>
<evidence type="ECO:0000256" key="2">
    <source>
        <dbReference type="ARBA" id="ARBA00023002"/>
    </source>
</evidence>
<dbReference type="PANTHER" id="PTHR42879:SF2">
    <property type="entry name" value="3-OXOACYL-[ACYL-CARRIER-PROTEIN] REDUCTASE FABG"/>
    <property type="match status" value="1"/>
</dbReference>
<dbReference type="Proteomes" id="UP001229409">
    <property type="component" value="Unassembled WGS sequence"/>
</dbReference>
<dbReference type="NCBIfam" id="NF004202">
    <property type="entry name" value="PRK05653.2-2"/>
    <property type="match status" value="1"/>
</dbReference>
<dbReference type="PRINTS" id="PR00080">
    <property type="entry name" value="SDRFAMILY"/>
</dbReference>
<dbReference type="SMART" id="SM00822">
    <property type="entry name" value="PKS_KR"/>
    <property type="match status" value="1"/>
</dbReference>
<feature type="domain" description="Ketoreductase" evidence="3">
    <location>
        <begin position="8"/>
        <end position="194"/>
    </location>
</feature>
<comment type="caution">
    <text evidence="4">The sequence shown here is derived from an EMBL/GenBank/DDBJ whole genome shotgun (WGS) entry which is preliminary data.</text>
</comment>
<reference evidence="6" key="1">
    <citation type="submission" date="2016-05" db="EMBL/GenBank/DDBJ databases">
        <title>Whole genome shotgun sequencing of cultured foodborne pathogen.</title>
        <authorList>
            <person name="Zheng J."/>
            <person name="Timme R."/>
            <person name="Allard M."/>
            <person name="Strain E."/>
            <person name="Luo Y."/>
            <person name="Brown E."/>
        </authorList>
    </citation>
    <scope>NUCLEOTIDE SEQUENCE [LARGE SCALE GENOMIC DNA]</scope>
    <source>
        <strain evidence="6">CFSAN034343</strain>
    </source>
</reference>
<dbReference type="GO" id="GO:0008206">
    <property type="term" value="P:bile acid metabolic process"/>
    <property type="evidence" value="ECO:0007669"/>
    <property type="project" value="UniProtKB-ARBA"/>
</dbReference>
<dbReference type="GO" id="GO:0004316">
    <property type="term" value="F:3-oxoacyl-[acyl-carrier-protein] reductase (NADPH) activity"/>
    <property type="evidence" value="ECO:0007669"/>
    <property type="project" value="UniProtKB-EC"/>
</dbReference>
<dbReference type="EMBL" id="LYND01000140">
    <property type="protein sequence ID" value="ODA08050.1"/>
    <property type="molecule type" value="Genomic_DNA"/>
</dbReference>
<keyword evidence="6" id="KW-1185">Reference proteome</keyword>
<evidence type="ECO:0000313" key="5">
    <source>
        <dbReference type="EMBL" id="ODA08050.1"/>
    </source>
</evidence>
<dbReference type="InterPro" id="IPR050259">
    <property type="entry name" value="SDR"/>
</dbReference>
<dbReference type="Proteomes" id="UP000094974">
    <property type="component" value="Unassembled WGS sequence"/>
</dbReference>
<accession>A0AAJ3J0X3</accession>
<dbReference type="RefSeq" id="WP_068940776.1">
    <property type="nucleotide sequence ID" value="NZ_CP109848.1"/>
</dbReference>
<dbReference type="CDD" id="cd05233">
    <property type="entry name" value="SDR_c"/>
    <property type="match status" value="1"/>
</dbReference>
<evidence type="ECO:0000256" key="1">
    <source>
        <dbReference type="ARBA" id="ARBA00006484"/>
    </source>
</evidence>
<dbReference type="EC" id="1.1.1.100" evidence="4"/>
<dbReference type="Gene3D" id="3.40.50.720">
    <property type="entry name" value="NAD(P)-binding Rossmann-like Domain"/>
    <property type="match status" value="1"/>
</dbReference>
<dbReference type="AlphaFoldDB" id="A0AAJ3J0X3"/>
<reference evidence="5" key="2">
    <citation type="submission" date="2016-05" db="EMBL/GenBank/DDBJ databases">
        <authorList>
            <person name="Zheng J."/>
            <person name="Timme R."/>
            <person name="Allard M."/>
            <person name="Strain E."/>
            <person name="Luo Y."/>
            <person name="Brown E."/>
        </authorList>
    </citation>
    <scope>NUCLEOTIDE SEQUENCE</scope>
    <source>
        <strain evidence="5">CFSAN034343</strain>
    </source>
</reference>
<evidence type="ECO:0000313" key="6">
    <source>
        <dbReference type="Proteomes" id="UP000094974"/>
    </source>
</evidence>
<protein>
    <submittedName>
        <fullName evidence="4 5">3-oxoacyl-ACP reductase</fullName>
        <ecNumber evidence="4">1.1.1.100</ecNumber>
    </submittedName>
</protein>
<name>A0AAJ3J0X3_PAEPO</name>
<proteinExistence type="inferred from homology"/>
<dbReference type="SUPFAM" id="SSF51735">
    <property type="entry name" value="NAD(P)-binding Rossmann-fold domains"/>
    <property type="match status" value="1"/>
</dbReference>
<dbReference type="PANTHER" id="PTHR42879">
    <property type="entry name" value="3-OXOACYL-(ACYL-CARRIER-PROTEIN) REDUCTASE"/>
    <property type="match status" value="1"/>
</dbReference>
<reference evidence="4" key="3">
    <citation type="submission" date="2023-04" db="EMBL/GenBank/DDBJ databases">
        <title>Uncovering the Secrets of Slow-Growing Bacteria in Tropical Savanna Soil through Cultivation and Genomic Analysis.</title>
        <authorList>
            <person name="Goncalves O.S."/>
            <person name="Santana M.F."/>
        </authorList>
    </citation>
    <scope>NUCLEOTIDE SEQUENCE</scope>
    <source>
        <strain evidence="4">ANTI</strain>
    </source>
</reference>
<dbReference type="InterPro" id="IPR036291">
    <property type="entry name" value="NAD(P)-bd_dom_sf"/>
</dbReference>
<evidence type="ECO:0000259" key="3">
    <source>
        <dbReference type="SMART" id="SM00822"/>
    </source>
</evidence>
<sequence length="251" mass="26506">MENSFENKSVIVTGSSKGIGKGIAKVFAEKGAKVAIISRNLDEAEICAAEIRASGGYAQGFRGDVTDRSSMEMMAHSVSVAFSGIDVLCANSGIAPMTTIEEMVAEEWDSVMNTNVRGALFSVQACLPFLKKAEYGRVVLTSSITGPATGFVGWSHYGASKAAQLGFIRSAALELAPFGITINAIMPGNTMTEMIQTFPEYIETMLPAIPLKRFGTVEEMGHAAAFLASKEAGFITGQTIIIDGGQSLPES</sequence>
<dbReference type="FunFam" id="3.40.50.720:FF:000084">
    <property type="entry name" value="Short-chain dehydrogenase reductase"/>
    <property type="match status" value="1"/>
</dbReference>
<evidence type="ECO:0000313" key="7">
    <source>
        <dbReference type="Proteomes" id="UP001229409"/>
    </source>
</evidence>
<evidence type="ECO:0000313" key="4">
    <source>
        <dbReference type="EMBL" id="MDH2329300.1"/>
    </source>
</evidence>
<dbReference type="Pfam" id="PF13561">
    <property type="entry name" value="adh_short_C2"/>
    <property type="match status" value="1"/>
</dbReference>
<dbReference type="InterPro" id="IPR057326">
    <property type="entry name" value="KR_dom"/>
</dbReference>
<organism evidence="4 7">
    <name type="scientific">Paenibacillus polymyxa</name>
    <name type="common">Bacillus polymyxa</name>
    <dbReference type="NCBI Taxonomy" id="1406"/>
    <lineage>
        <taxon>Bacteria</taxon>
        <taxon>Bacillati</taxon>
        <taxon>Bacillota</taxon>
        <taxon>Bacilli</taxon>
        <taxon>Bacillales</taxon>
        <taxon>Paenibacillaceae</taxon>
        <taxon>Paenibacillus</taxon>
    </lineage>
</organism>
<keyword evidence="2 4" id="KW-0560">Oxidoreductase</keyword>
<dbReference type="EMBL" id="JARVWT010000001">
    <property type="protein sequence ID" value="MDH2329300.1"/>
    <property type="molecule type" value="Genomic_DNA"/>
</dbReference>